<dbReference type="PANTHER" id="PTHR10039">
    <property type="entry name" value="AMELOGENIN"/>
    <property type="match status" value="1"/>
</dbReference>
<sequence>MAELAALGVAASVLQVVDYGTRFLTTLYQVRQSKGDFINNLQNLHSSSNNLRGAQHELQAISLPGTSIDAAISSLSKKSEAIAKEMLDSLKRIEEDGHGRKRDAVRKAWLILWKEDRLKNLESRLTEVKADLTFYLSVNLRATARETLENQMQMLVEMRDMRADIKAMGDASSANEVQAGFGSLAIEYLTGGLHERQKLKSEFTKALIARIHNSEARAPSDSSTIQLSPQRRQHLEHIFISRIRYDTIQERELTIKEAHKGTFRWIFKDNDTPASQIGFKEWLVSDDSLYWITGKPGSGKSTLMKYLLQPIGGSSNENRCNQYLQQWAGDQKLTIATFHFWAIGSDIQASKEGLFRTLLVQLFRAHPDVIPLVASSRWESLCLFNEDPRRLSHYELEVMFRQTIKHISTKAKLALFIDGLDEFDGDCNALISLVHECIASPIKVCVSSRPWTEFENAFGDYPRLKMEDLTYDDITRYVVSKFEANSQFERFQKLHPQFSGALSHSIANKASGVFLWVTIVVASLLAGMMAGDRVGDIENRLNLLPSEMDDLYERIVDSIDPLYREHAAQLFKLVSACREPPSLRFLWHADEVKFLDRVIDEDPVAVSFEDIIGRLEDMRRRITVGTDPAKPDGGSVVYLHRTFSEFLQNPGTQERLDSYLATPYDSGLRISAAFASLAKFWTPSKAHNRSGYSLRQVYMIESISYAGNALPSAGCEVVRLMDHLREQCAMLCALHYKDNRFRDKAGAWQRKLIAAERDNYCYDANQEFLCLATAMGVGEQKSVRAVSIVLEITGEPKIAQSSPTIARVPDRR</sequence>
<evidence type="ECO:0000259" key="3">
    <source>
        <dbReference type="Pfam" id="PF25053"/>
    </source>
</evidence>
<organism evidence="4 5">
    <name type="scientific">Fusarium gaditjirri</name>
    <dbReference type="NCBI Taxonomy" id="282569"/>
    <lineage>
        <taxon>Eukaryota</taxon>
        <taxon>Fungi</taxon>
        <taxon>Dikarya</taxon>
        <taxon>Ascomycota</taxon>
        <taxon>Pezizomycotina</taxon>
        <taxon>Sordariomycetes</taxon>
        <taxon>Hypocreomycetidae</taxon>
        <taxon>Hypocreales</taxon>
        <taxon>Nectriaceae</taxon>
        <taxon>Fusarium</taxon>
        <taxon>Fusarium nisikadoi species complex</taxon>
    </lineage>
</organism>
<evidence type="ECO:0000259" key="2">
    <source>
        <dbReference type="Pfam" id="PF24883"/>
    </source>
</evidence>
<evidence type="ECO:0000313" key="5">
    <source>
        <dbReference type="Proteomes" id="UP000604273"/>
    </source>
</evidence>
<dbReference type="InterPro" id="IPR056884">
    <property type="entry name" value="NPHP3-like_N"/>
</dbReference>
<evidence type="ECO:0000313" key="4">
    <source>
        <dbReference type="EMBL" id="KAF4946752.1"/>
    </source>
</evidence>
<feature type="domain" description="Nephrocystin 3-like N-terminal" evidence="2">
    <location>
        <begin position="261"/>
        <end position="449"/>
    </location>
</feature>
<dbReference type="PANTHER" id="PTHR10039:SF5">
    <property type="entry name" value="NACHT DOMAIN-CONTAINING PROTEIN"/>
    <property type="match status" value="1"/>
</dbReference>
<reference evidence="4" key="1">
    <citation type="journal article" date="2020" name="BMC Genomics">
        <title>Correction to: Identification and distribution of gene clusters required for synthesis of sphingolipid metabolism inhibitors in diverse species of the filamentous fungus Fusarium.</title>
        <authorList>
            <person name="Kim H.S."/>
            <person name="Lohmar J.M."/>
            <person name="Busman M."/>
            <person name="Brown D.W."/>
            <person name="Naumann T.A."/>
            <person name="Divon H.H."/>
            <person name="Lysoe E."/>
            <person name="Uhlig S."/>
            <person name="Proctor R.H."/>
        </authorList>
    </citation>
    <scope>NUCLEOTIDE SEQUENCE</scope>
    <source>
        <strain evidence="4">NRRL 45417</strain>
    </source>
</reference>
<dbReference type="OrthoDB" id="443402at2759"/>
<name>A0A8H4SWE7_9HYPO</name>
<accession>A0A8H4SWE7</accession>
<dbReference type="Pfam" id="PF25053">
    <property type="entry name" value="DUF7791"/>
    <property type="match status" value="1"/>
</dbReference>
<dbReference type="Proteomes" id="UP000604273">
    <property type="component" value="Unassembled WGS sequence"/>
</dbReference>
<reference evidence="4" key="2">
    <citation type="submission" date="2020-05" db="EMBL/GenBank/DDBJ databases">
        <authorList>
            <person name="Kim H.-S."/>
            <person name="Proctor R.H."/>
            <person name="Brown D.W."/>
        </authorList>
    </citation>
    <scope>NUCLEOTIDE SEQUENCE</scope>
    <source>
        <strain evidence="4">NRRL 45417</strain>
    </source>
</reference>
<evidence type="ECO:0000256" key="1">
    <source>
        <dbReference type="ARBA" id="ARBA00022737"/>
    </source>
</evidence>
<gene>
    <name evidence="4" type="ORF">FGADI_10956</name>
</gene>
<dbReference type="Pfam" id="PF24883">
    <property type="entry name" value="NPHP3_N"/>
    <property type="match status" value="1"/>
</dbReference>
<dbReference type="AlphaFoldDB" id="A0A8H4SWE7"/>
<protein>
    <recommendedName>
        <fullName evidence="6">NACHT domain-containing protein</fullName>
    </recommendedName>
</protein>
<dbReference type="SUPFAM" id="SSF52540">
    <property type="entry name" value="P-loop containing nucleoside triphosphate hydrolases"/>
    <property type="match status" value="1"/>
</dbReference>
<comment type="caution">
    <text evidence="4">The sequence shown here is derived from an EMBL/GenBank/DDBJ whole genome shotgun (WGS) entry which is preliminary data.</text>
</comment>
<dbReference type="EMBL" id="JABFAI010000305">
    <property type="protein sequence ID" value="KAF4946752.1"/>
    <property type="molecule type" value="Genomic_DNA"/>
</dbReference>
<dbReference type="Gene3D" id="3.40.50.300">
    <property type="entry name" value="P-loop containing nucleotide triphosphate hydrolases"/>
    <property type="match status" value="1"/>
</dbReference>
<dbReference type="InterPro" id="IPR027417">
    <property type="entry name" value="P-loop_NTPase"/>
</dbReference>
<keyword evidence="1" id="KW-0677">Repeat</keyword>
<evidence type="ECO:0008006" key="6">
    <source>
        <dbReference type="Google" id="ProtNLM"/>
    </source>
</evidence>
<proteinExistence type="predicted"/>
<feature type="domain" description="DUF7791" evidence="3">
    <location>
        <begin position="558"/>
        <end position="676"/>
    </location>
</feature>
<keyword evidence="5" id="KW-1185">Reference proteome</keyword>
<dbReference type="InterPro" id="IPR056693">
    <property type="entry name" value="DUF7791"/>
</dbReference>